<keyword evidence="1" id="KW-0175">Coiled coil</keyword>
<feature type="coiled-coil region" evidence="1">
    <location>
        <begin position="62"/>
        <end position="89"/>
    </location>
</feature>
<name>A0A8H4C8W2_COLGL</name>
<protein>
    <submittedName>
        <fullName evidence="2">Uncharacterized protein</fullName>
    </submittedName>
</protein>
<comment type="caution">
    <text evidence="2">The sequence shown here is derived from an EMBL/GenBank/DDBJ whole genome shotgun (WGS) entry which is preliminary data.</text>
</comment>
<reference evidence="2" key="1">
    <citation type="journal article" date="2020" name="Phytopathology">
        <title>Genome sequence and comparative analysis of Colletotrichum gloeosporioides isolated from Liriodendron leaves.</title>
        <authorList>
            <person name="Fu F.F."/>
            <person name="Hao Z."/>
            <person name="Wang P."/>
            <person name="Lu Y."/>
            <person name="Xue L.J."/>
            <person name="Wei G."/>
            <person name="Tian Y."/>
            <person name="Baishi H."/>
            <person name="Xu H."/>
            <person name="Shi J."/>
            <person name="Cheng T."/>
            <person name="Wang G."/>
            <person name="Yi Y."/>
            <person name="Chen J."/>
        </authorList>
    </citation>
    <scope>NUCLEOTIDE SEQUENCE</scope>
    <source>
        <strain evidence="2">Lc1</strain>
    </source>
</reference>
<evidence type="ECO:0000313" key="3">
    <source>
        <dbReference type="Proteomes" id="UP000613401"/>
    </source>
</evidence>
<gene>
    <name evidence="2" type="ORF">GCG54_00001385</name>
</gene>
<proteinExistence type="predicted"/>
<sequence>MDPLSAFGLAVNVLSVVDISKSFLETLGQVKDAGSSAATRDIVSVSRSLQASNAKIASQSWAENDDEAFRNLVEECQKLSKELVRLAEELSVMSSSKLVAKLKVADLTMRSHSRIEEKKARLETLRGQILFDIVVPMARKVHEIPDMVTIDTQTRALLREIEAGQDANSAVEKRLRIFHEEYAAIQDERHTELVSLLRDMPDVRPQPPRSAKGDENLKAKGVVLDSLLDSLYFPQESDRFHNINPAHKGTFEWIYRKPPTGASKATWTDFREWM</sequence>
<keyword evidence="3" id="KW-1185">Reference proteome</keyword>
<reference evidence="2" key="2">
    <citation type="submission" date="2020-03" db="EMBL/GenBank/DDBJ databases">
        <authorList>
            <person name="Fu F.-F."/>
            <person name="Chen J."/>
        </authorList>
    </citation>
    <scope>NUCLEOTIDE SEQUENCE</scope>
    <source>
        <strain evidence="2">Lc1</strain>
    </source>
</reference>
<organism evidence="2 3">
    <name type="scientific">Colletotrichum gloeosporioides</name>
    <name type="common">Anthracnose fungus</name>
    <name type="synonym">Glomerella cingulata</name>
    <dbReference type="NCBI Taxonomy" id="474922"/>
    <lineage>
        <taxon>Eukaryota</taxon>
        <taxon>Fungi</taxon>
        <taxon>Dikarya</taxon>
        <taxon>Ascomycota</taxon>
        <taxon>Pezizomycotina</taxon>
        <taxon>Sordariomycetes</taxon>
        <taxon>Hypocreomycetidae</taxon>
        <taxon>Glomerellales</taxon>
        <taxon>Glomerellaceae</taxon>
        <taxon>Colletotrichum</taxon>
        <taxon>Colletotrichum gloeosporioides species complex</taxon>
    </lineage>
</organism>
<evidence type="ECO:0000256" key="1">
    <source>
        <dbReference type="SAM" id="Coils"/>
    </source>
</evidence>
<dbReference type="Proteomes" id="UP000613401">
    <property type="component" value="Unassembled WGS sequence"/>
</dbReference>
<dbReference type="RefSeq" id="XP_045258503.1">
    <property type="nucleotide sequence ID" value="XM_045401501.1"/>
</dbReference>
<dbReference type="EMBL" id="WVTB01000085">
    <property type="protein sequence ID" value="KAF3799343.1"/>
    <property type="molecule type" value="Genomic_DNA"/>
</dbReference>
<accession>A0A8H4C8W2</accession>
<evidence type="ECO:0000313" key="2">
    <source>
        <dbReference type="EMBL" id="KAF3799343.1"/>
    </source>
</evidence>
<dbReference type="AlphaFoldDB" id="A0A8H4C8W2"/>
<dbReference type="GeneID" id="69008554"/>